<evidence type="ECO:0000256" key="8">
    <source>
        <dbReference type="ARBA" id="ARBA00022946"/>
    </source>
</evidence>
<keyword evidence="6" id="KW-0679">Respiratory chain</keyword>
<feature type="compositionally biased region" description="Basic residues" evidence="12">
    <location>
        <begin position="210"/>
        <end position="223"/>
    </location>
</feature>
<dbReference type="InterPro" id="IPR038532">
    <property type="entry name" value="NDUFS4-like_sf"/>
</dbReference>
<name>A0A7R8W334_9CRUS</name>
<evidence type="ECO:0000256" key="7">
    <source>
        <dbReference type="ARBA" id="ARBA00022792"/>
    </source>
</evidence>
<dbReference type="Pfam" id="PF04800">
    <property type="entry name" value="NDUS4"/>
    <property type="match status" value="1"/>
</dbReference>
<accession>A0A7R8W334</accession>
<evidence type="ECO:0000256" key="10">
    <source>
        <dbReference type="ARBA" id="ARBA00023128"/>
    </source>
</evidence>
<dbReference type="GO" id="GO:0022900">
    <property type="term" value="P:electron transport chain"/>
    <property type="evidence" value="ECO:0007669"/>
    <property type="project" value="InterPro"/>
</dbReference>
<dbReference type="GO" id="GO:0005743">
    <property type="term" value="C:mitochondrial inner membrane"/>
    <property type="evidence" value="ECO:0007669"/>
    <property type="project" value="UniProtKB-SubCell"/>
</dbReference>
<evidence type="ECO:0000256" key="11">
    <source>
        <dbReference type="ARBA" id="ARBA00023136"/>
    </source>
</evidence>
<proteinExistence type="inferred from homology"/>
<dbReference type="Gene3D" id="3.30.160.190">
    <property type="entry name" value="atu1810 like domain"/>
    <property type="match status" value="1"/>
</dbReference>
<feature type="compositionally biased region" description="Polar residues" evidence="12">
    <location>
        <begin position="70"/>
        <end position="92"/>
    </location>
</feature>
<dbReference type="AlphaFoldDB" id="A0A7R8W334"/>
<reference evidence="13" key="1">
    <citation type="submission" date="2020-11" db="EMBL/GenBank/DDBJ databases">
        <authorList>
            <person name="Tran Van P."/>
        </authorList>
    </citation>
    <scope>NUCLEOTIDE SEQUENCE</scope>
</reference>
<evidence type="ECO:0000256" key="2">
    <source>
        <dbReference type="ARBA" id="ARBA00004273"/>
    </source>
</evidence>
<keyword evidence="9" id="KW-0249">Electron transport</keyword>
<dbReference type="InterPro" id="IPR006885">
    <property type="entry name" value="NADH_UbQ_FeS_4_mit-like"/>
</dbReference>
<evidence type="ECO:0000256" key="5">
    <source>
        <dbReference type="ARBA" id="ARBA00022448"/>
    </source>
</evidence>
<evidence type="ECO:0000256" key="4">
    <source>
        <dbReference type="ARBA" id="ARBA00015796"/>
    </source>
</evidence>
<evidence type="ECO:0000256" key="1">
    <source>
        <dbReference type="ARBA" id="ARBA00003195"/>
    </source>
</evidence>
<dbReference type="PANTHER" id="PTHR12219">
    <property type="entry name" value="NADH-UBIQUINONE OXIDOREDUCTASE"/>
    <property type="match status" value="1"/>
</dbReference>
<dbReference type="EMBL" id="OB660267">
    <property type="protein sequence ID" value="CAD7223867.1"/>
    <property type="molecule type" value="Genomic_DNA"/>
</dbReference>
<comment type="function">
    <text evidence="1">Accessory subunit of the mitochondrial membrane respiratory chain NADH dehydrogenase (Complex I), that is believed not to be involved in catalysis. Complex I functions in the transfer of electrons from NADH to the respiratory chain. The immediate electron acceptor for the enzyme is believed to be ubiquinone.</text>
</comment>
<comment type="subcellular location">
    <subcellularLocation>
        <location evidence="2">Mitochondrion inner membrane</location>
    </subcellularLocation>
</comment>
<keyword evidence="5" id="KW-0813">Transport</keyword>
<feature type="region of interest" description="Disordered" evidence="12">
    <location>
        <begin position="70"/>
        <end position="107"/>
    </location>
</feature>
<sequence length="401" mass="46318">MQFSHWKNDGRPMTGGVERQIIRRILGRTPSPQLKRSYSTSARQRKVLKSGSDFYRFDSIMAKIPNVGTSSLASQVKSQPSRTFVTSSQLERSSQKGEDLTPSSGSHSVSWDVVIRKQGQQQPVARVIARMNLDSLVHSLVESKTHSLSYVLHLERRLQLKKDILANKRKQLYELKMLLTNAEHAEGLTDRYRAQKMEMELASGKVDAAKKKRRRQRKRKARKERLSENNFLATPTGHNLPFKPAEEMASGREANPVPLKQVLKTDEEVIRDKRAKELMETSEPMSVWQVSGVPEEHVKTRLVRIFVPTKNAMQSGTNNTHRWEMEFETRERWENPLMGWASTGDPLSNMNLKFDNEEEAIEFCEKNGWDYYVEEPKPIKARVKSYADNFSWNKRTRKSTK</sequence>
<evidence type="ECO:0000256" key="3">
    <source>
        <dbReference type="ARBA" id="ARBA00005882"/>
    </source>
</evidence>
<evidence type="ECO:0000313" key="13">
    <source>
        <dbReference type="EMBL" id="CAD7223867.1"/>
    </source>
</evidence>
<keyword evidence="11" id="KW-0472">Membrane</keyword>
<keyword evidence="8" id="KW-0809">Transit peptide</keyword>
<comment type="similarity">
    <text evidence="3">Belongs to the complex I NDUFS4 subunit family.</text>
</comment>
<keyword evidence="7" id="KW-0999">Mitochondrion inner membrane</keyword>
<feature type="region of interest" description="Disordered" evidence="12">
    <location>
        <begin position="204"/>
        <end position="226"/>
    </location>
</feature>
<evidence type="ECO:0000256" key="9">
    <source>
        <dbReference type="ARBA" id="ARBA00022982"/>
    </source>
</evidence>
<evidence type="ECO:0000256" key="12">
    <source>
        <dbReference type="SAM" id="MobiDB-lite"/>
    </source>
</evidence>
<gene>
    <name evidence="13" type="ORF">CTOB1V02_LOCUS1842</name>
</gene>
<protein>
    <recommendedName>
        <fullName evidence="4">NADH dehydrogenase [ubiquinone] iron-sulfur protein 4, mitochondrial</fullName>
    </recommendedName>
</protein>
<evidence type="ECO:0000256" key="6">
    <source>
        <dbReference type="ARBA" id="ARBA00022660"/>
    </source>
</evidence>
<dbReference type="OrthoDB" id="3089at2759"/>
<keyword evidence="10" id="KW-0496">Mitochondrion</keyword>
<dbReference type="FunFam" id="3.30.160.190:FF:000001">
    <property type="entry name" value="NADH-ubiquinone oxidoreductase 21 kDa subunit mitochondrial"/>
    <property type="match status" value="1"/>
</dbReference>
<dbReference type="PANTHER" id="PTHR12219:SF8">
    <property type="entry name" value="NADH DEHYDROGENASE [UBIQUINONE] IRON-SULFUR PROTEIN 4, MITOCHONDRIAL"/>
    <property type="match status" value="1"/>
</dbReference>
<organism evidence="13">
    <name type="scientific">Cyprideis torosa</name>
    <dbReference type="NCBI Taxonomy" id="163714"/>
    <lineage>
        <taxon>Eukaryota</taxon>
        <taxon>Metazoa</taxon>
        <taxon>Ecdysozoa</taxon>
        <taxon>Arthropoda</taxon>
        <taxon>Crustacea</taxon>
        <taxon>Oligostraca</taxon>
        <taxon>Ostracoda</taxon>
        <taxon>Podocopa</taxon>
        <taxon>Podocopida</taxon>
        <taxon>Cytherocopina</taxon>
        <taxon>Cytheroidea</taxon>
        <taxon>Cytherideidae</taxon>
        <taxon>Cyprideis</taxon>
    </lineage>
</organism>